<dbReference type="GO" id="GO:0005634">
    <property type="term" value="C:nucleus"/>
    <property type="evidence" value="ECO:0007669"/>
    <property type="project" value="TreeGrafter"/>
</dbReference>
<dbReference type="EMBL" id="UYSG01010879">
    <property type="protein sequence ID" value="VDL59114.1"/>
    <property type="molecule type" value="Genomic_DNA"/>
</dbReference>
<dbReference type="OrthoDB" id="9449012at2759"/>
<reference evidence="1 2" key="2">
    <citation type="submission" date="2018-11" db="EMBL/GenBank/DDBJ databases">
        <authorList>
            <consortium name="Pathogen Informatics"/>
        </authorList>
    </citation>
    <scope>NUCLEOTIDE SEQUENCE [LARGE SCALE GENOMIC DNA]</scope>
</reference>
<dbReference type="AlphaFoldDB" id="A0A0R3SPC6"/>
<dbReference type="InterPro" id="IPR026750">
    <property type="entry name" value="NTAN1"/>
</dbReference>
<dbReference type="Proteomes" id="UP000274504">
    <property type="component" value="Unassembled WGS sequence"/>
</dbReference>
<protein>
    <submittedName>
        <fullName evidence="3">DNA-directed DNA polymerase</fullName>
    </submittedName>
</protein>
<proteinExistence type="predicted"/>
<reference evidence="3" key="1">
    <citation type="submission" date="2017-02" db="UniProtKB">
        <authorList>
            <consortium name="WormBaseParasite"/>
        </authorList>
    </citation>
    <scope>IDENTIFICATION</scope>
</reference>
<evidence type="ECO:0000313" key="3">
    <source>
        <dbReference type="WBParaSite" id="HDID_0000679801-mRNA-1"/>
    </source>
</evidence>
<dbReference type="PANTHER" id="PTHR12498">
    <property type="entry name" value="N-TERMINAL ASPARAGINE AMIDOHYDROLASE"/>
    <property type="match status" value="1"/>
</dbReference>
<gene>
    <name evidence="1" type="ORF">HDID_LOCUS6796</name>
</gene>
<name>A0A0R3SPC6_HYMDI</name>
<dbReference type="GO" id="GO:0008418">
    <property type="term" value="F:protein-N-terminal asparagine amidohydrolase activity"/>
    <property type="evidence" value="ECO:0007669"/>
    <property type="project" value="InterPro"/>
</dbReference>
<dbReference type="GO" id="GO:0006511">
    <property type="term" value="P:ubiquitin-dependent protein catabolic process"/>
    <property type="evidence" value="ECO:0007669"/>
    <property type="project" value="TreeGrafter"/>
</dbReference>
<sequence length="595" mass="67567">MHIEIFDTFIEYNNFLEFEEVRISSSNEVLYVHQNEMAVVKYDCSSKNDSSLPRYAGTSEMTSCLAVILTSSIGFSIGHLDGSYYEMTKEFFEVSVEHLNQSTEEILDVHIVGGFLDERGFSVKLTSQIMFYLLTSPHRFRLKTLFCYYLNDRPRTESGGGQIHEPIVRAVVFDIETGTVKPASIEPNARGPLSVLRNASLYSDTLHINSIFDPVARVLRFVEFNIPLRNMVHLAQRARQINAELANCSTTPRQETNHFYDMLRLTGDLVAHMLVERKNFFENGNLEFSTGPNNNLRELEEVQISSSDEILYVHKNEMAVAKCTSADIDDTLPRYAGASEMTFQLLVILSTSRGFSIGHLDRSGHDLIKDFFDASLATLSKKNGDEYIDLHMVGGFNDDRGLSEKLTRRIIGYLMGSNQTFLLKTYFCLDMNDQLIGDKIHAPVHRAMVFDIKMRSVKPASITPAAWGPLLVLRNASLYALSETPHMSNILDPLSHRLCFKPFMIHWKKMVELAQLASKAKARLALYSKTPQQESDHFYNLLRRTSGLVGYMLVSGNDFFEGRNLELSLDVTKKQWTPLNPQTESAKKHQLALNY</sequence>
<dbReference type="WBParaSite" id="HDID_0000679801-mRNA-1">
    <property type="protein sequence ID" value="HDID_0000679801-mRNA-1"/>
    <property type="gene ID" value="HDID_0000679801"/>
</dbReference>
<accession>A0A0R3SPC6</accession>
<organism evidence="3">
    <name type="scientific">Hymenolepis diminuta</name>
    <name type="common">Rat tapeworm</name>
    <dbReference type="NCBI Taxonomy" id="6216"/>
    <lineage>
        <taxon>Eukaryota</taxon>
        <taxon>Metazoa</taxon>
        <taxon>Spiralia</taxon>
        <taxon>Lophotrochozoa</taxon>
        <taxon>Platyhelminthes</taxon>
        <taxon>Cestoda</taxon>
        <taxon>Eucestoda</taxon>
        <taxon>Cyclophyllidea</taxon>
        <taxon>Hymenolepididae</taxon>
        <taxon>Hymenolepis</taxon>
    </lineage>
</organism>
<dbReference type="Pfam" id="PF14736">
    <property type="entry name" value="N_Asn_amidohyd"/>
    <property type="match status" value="2"/>
</dbReference>
<evidence type="ECO:0000313" key="2">
    <source>
        <dbReference type="Proteomes" id="UP000274504"/>
    </source>
</evidence>
<evidence type="ECO:0000313" key="1">
    <source>
        <dbReference type="EMBL" id="VDL59114.1"/>
    </source>
</evidence>
<dbReference type="PANTHER" id="PTHR12498:SF0">
    <property type="entry name" value="PROTEIN N-TERMINAL ASPARAGINE AMIDOHYDROLASE"/>
    <property type="match status" value="1"/>
</dbReference>